<protein>
    <submittedName>
        <fullName evidence="1">Uncharacterized protein</fullName>
    </submittedName>
</protein>
<dbReference type="Proteomes" id="UP001165960">
    <property type="component" value="Unassembled WGS sequence"/>
</dbReference>
<name>A0ACC2TRH8_9FUNG</name>
<comment type="caution">
    <text evidence="1">The sequence shown here is derived from an EMBL/GenBank/DDBJ whole genome shotgun (WGS) entry which is preliminary data.</text>
</comment>
<sequence length="290" mass="32341">MADVIAIENTNKVDKNDLSSAKFTMIVYLIIFMSSQGFQAFFSIQSVRLRNSYQVLGLLVFNALTLAYSVFQYFQLQKTLEKFNGNENSSLVLLVALVVALVVFCEISLVILGLRLVRDFGWSIYRSIGCDIEMRKMLCAYQSFIVLIELEVFFFGGFMAQLLLFGLGADYKLYINLCITPFVVIIPLISIFGIRKEDKCVTAAALAGYALVPIFALVKIIDICSSGNYKNHHYFLTLFAILTAAFAIASLAVGLVCFFQFGKGLGTQLNKPVSRSSSARTRRNLDLGYD</sequence>
<accession>A0ACC2TRH8</accession>
<evidence type="ECO:0000313" key="1">
    <source>
        <dbReference type="EMBL" id="KAJ9076817.1"/>
    </source>
</evidence>
<organism evidence="1 2">
    <name type="scientific">Entomophthora muscae</name>
    <dbReference type="NCBI Taxonomy" id="34485"/>
    <lineage>
        <taxon>Eukaryota</taxon>
        <taxon>Fungi</taxon>
        <taxon>Fungi incertae sedis</taxon>
        <taxon>Zoopagomycota</taxon>
        <taxon>Entomophthoromycotina</taxon>
        <taxon>Entomophthoromycetes</taxon>
        <taxon>Entomophthorales</taxon>
        <taxon>Entomophthoraceae</taxon>
        <taxon>Entomophthora</taxon>
    </lineage>
</organism>
<keyword evidence="2" id="KW-1185">Reference proteome</keyword>
<evidence type="ECO:0000313" key="2">
    <source>
        <dbReference type="Proteomes" id="UP001165960"/>
    </source>
</evidence>
<reference evidence="1" key="1">
    <citation type="submission" date="2022-04" db="EMBL/GenBank/DDBJ databases">
        <title>Genome of the entomopathogenic fungus Entomophthora muscae.</title>
        <authorList>
            <person name="Elya C."/>
            <person name="Lovett B.R."/>
            <person name="Lee E."/>
            <person name="Macias A.M."/>
            <person name="Hajek A.E."/>
            <person name="De Bivort B.L."/>
            <person name="Kasson M.T."/>
            <person name="De Fine Licht H.H."/>
            <person name="Stajich J.E."/>
        </authorList>
    </citation>
    <scope>NUCLEOTIDE SEQUENCE</scope>
    <source>
        <strain evidence="1">Berkeley</strain>
    </source>
</reference>
<proteinExistence type="predicted"/>
<gene>
    <name evidence="1" type="ORF">DSO57_1022638</name>
</gene>
<dbReference type="EMBL" id="QTSX02002244">
    <property type="protein sequence ID" value="KAJ9076817.1"/>
    <property type="molecule type" value="Genomic_DNA"/>
</dbReference>